<keyword evidence="6 10" id="KW-0479">Metal-binding</keyword>
<comment type="function">
    <text evidence="2 10">Reversible hydration of carbon dioxide.</text>
</comment>
<evidence type="ECO:0000256" key="8">
    <source>
        <dbReference type="ARBA" id="ARBA00023239"/>
    </source>
</evidence>
<evidence type="ECO:0000256" key="4">
    <source>
        <dbReference type="ARBA" id="ARBA00006365"/>
    </source>
</evidence>
<keyword evidence="7 10" id="KW-0862">Zinc</keyword>
<dbReference type="AlphaFoldDB" id="A0A2P6RB24"/>
<dbReference type="OrthoDB" id="429145at2759"/>
<dbReference type="PROSITE" id="PS51144">
    <property type="entry name" value="ALPHA_CA_2"/>
    <property type="match status" value="1"/>
</dbReference>
<keyword evidence="8 10" id="KW-0456">Lyase</keyword>
<protein>
    <recommendedName>
        <fullName evidence="5 10">Carbonic anhydrase</fullName>
        <ecNumber evidence="5 10">4.2.1.1</ecNumber>
    </recommendedName>
</protein>
<comment type="similarity">
    <text evidence="10">Belongs to the alpha-carbonic anhydrase family.</text>
</comment>
<evidence type="ECO:0000256" key="3">
    <source>
        <dbReference type="ARBA" id="ARBA00004470"/>
    </source>
</evidence>
<dbReference type="CDD" id="cd03124">
    <property type="entry name" value="alpha_CA_prokaryotic_like"/>
    <property type="match status" value="1"/>
</dbReference>
<keyword evidence="10" id="KW-0732">Signal</keyword>
<evidence type="ECO:0000256" key="5">
    <source>
        <dbReference type="ARBA" id="ARBA00012925"/>
    </source>
</evidence>
<dbReference type="InterPro" id="IPR001148">
    <property type="entry name" value="CA_dom"/>
</dbReference>
<dbReference type="SMART" id="SM01057">
    <property type="entry name" value="Carb_anhydrase"/>
    <property type="match status" value="1"/>
</dbReference>
<evidence type="ECO:0000256" key="10">
    <source>
        <dbReference type="RuleBase" id="RU367011"/>
    </source>
</evidence>
<evidence type="ECO:0000256" key="6">
    <source>
        <dbReference type="ARBA" id="ARBA00022723"/>
    </source>
</evidence>
<evidence type="ECO:0000259" key="11">
    <source>
        <dbReference type="PROSITE" id="PS51144"/>
    </source>
</evidence>
<dbReference type="InterPro" id="IPR023561">
    <property type="entry name" value="Carbonic_anhydrase_a-class"/>
</dbReference>
<dbReference type="GO" id="GO:0004089">
    <property type="term" value="F:carbonate dehydratase activity"/>
    <property type="evidence" value="ECO:0007669"/>
    <property type="project" value="UniProtKB-UniRule"/>
</dbReference>
<dbReference type="InterPro" id="IPR041891">
    <property type="entry name" value="Alpha_CA_prokaryot-like"/>
</dbReference>
<evidence type="ECO:0000313" key="12">
    <source>
        <dbReference type="EMBL" id="PRQ43645.1"/>
    </source>
</evidence>
<accession>A0A2P6RB24</accession>
<dbReference type="PROSITE" id="PS00162">
    <property type="entry name" value="ALPHA_CA_1"/>
    <property type="match status" value="1"/>
</dbReference>
<dbReference type="OMA" id="LVYATEW"/>
<dbReference type="GO" id="GO:0009570">
    <property type="term" value="C:chloroplast stroma"/>
    <property type="evidence" value="ECO:0007669"/>
    <property type="project" value="UniProtKB-SubCell"/>
</dbReference>
<comment type="caution">
    <text evidence="12">The sequence shown here is derived from an EMBL/GenBank/DDBJ whole genome shotgun (WGS) entry which is preliminary data.</text>
</comment>
<dbReference type="EMBL" id="PDCK01000041">
    <property type="protein sequence ID" value="PRQ43645.1"/>
    <property type="molecule type" value="Genomic_DNA"/>
</dbReference>
<dbReference type="SUPFAM" id="SSF51069">
    <property type="entry name" value="Carbonic anhydrase"/>
    <property type="match status" value="1"/>
</dbReference>
<dbReference type="EC" id="4.2.1.1" evidence="5 10"/>
<dbReference type="Proteomes" id="UP000238479">
    <property type="component" value="Chromosome 3"/>
</dbReference>
<dbReference type="InterPro" id="IPR018338">
    <property type="entry name" value="Carbonic_anhydrase_a-class_CS"/>
</dbReference>
<dbReference type="GO" id="GO:0008270">
    <property type="term" value="F:zinc ion binding"/>
    <property type="evidence" value="ECO:0007669"/>
    <property type="project" value="UniProtKB-UniRule"/>
</dbReference>
<comment type="subcellular location">
    <subcellularLocation>
        <location evidence="3">Plastid</location>
        <location evidence="3">Chloroplast stroma</location>
    </subcellularLocation>
</comment>
<name>A0A2P6RB24_ROSCH</name>
<gene>
    <name evidence="12" type="ORF">RchiOBHm_Chr3g0470681</name>
</gene>
<dbReference type="Gramene" id="PRQ43645">
    <property type="protein sequence ID" value="PRQ43645"/>
    <property type="gene ID" value="RchiOBHm_Chr3g0470681"/>
</dbReference>
<comment type="similarity">
    <text evidence="4">Belongs to the alpha-class carbonic anhydrase family.</text>
</comment>
<feature type="signal peptide" evidence="10">
    <location>
        <begin position="1"/>
        <end position="28"/>
    </location>
</feature>
<evidence type="ECO:0000256" key="9">
    <source>
        <dbReference type="ARBA" id="ARBA00048348"/>
    </source>
</evidence>
<comment type="cofactor">
    <cofactor evidence="1 10">
        <name>Zn(2+)</name>
        <dbReference type="ChEBI" id="CHEBI:29105"/>
    </cofactor>
</comment>
<reference evidence="12 13" key="1">
    <citation type="journal article" date="2018" name="Nat. Genet.">
        <title>The Rosa genome provides new insights in the design of modern roses.</title>
        <authorList>
            <person name="Bendahmane M."/>
        </authorList>
    </citation>
    <scope>NUCLEOTIDE SEQUENCE [LARGE SCALE GENOMIC DNA]</scope>
    <source>
        <strain evidence="13">cv. Old Blush</strain>
    </source>
</reference>
<evidence type="ECO:0000256" key="2">
    <source>
        <dbReference type="ARBA" id="ARBA00002904"/>
    </source>
</evidence>
<proteinExistence type="inferred from homology"/>
<dbReference type="PANTHER" id="PTHR18952">
    <property type="entry name" value="CARBONIC ANHYDRASE"/>
    <property type="match status" value="1"/>
</dbReference>
<evidence type="ECO:0000256" key="7">
    <source>
        <dbReference type="ARBA" id="ARBA00022833"/>
    </source>
</evidence>
<evidence type="ECO:0000256" key="1">
    <source>
        <dbReference type="ARBA" id="ARBA00001947"/>
    </source>
</evidence>
<dbReference type="PANTHER" id="PTHR18952:SF201">
    <property type="entry name" value="CARBONIC ANHYDRASE"/>
    <property type="match status" value="1"/>
</dbReference>
<evidence type="ECO:0000313" key="13">
    <source>
        <dbReference type="Proteomes" id="UP000238479"/>
    </source>
</evidence>
<keyword evidence="13" id="KW-1185">Reference proteome</keyword>
<feature type="chain" id="PRO_5025099762" description="Carbonic anhydrase" evidence="10">
    <location>
        <begin position="29"/>
        <end position="284"/>
    </location>
</feature>
<dbReference type="Gene3D" id="3.10.200.10">
    <property type="entry name" value="Alpha carbonic anhydrase"/>
    <property type="match status" value="1"/>
</dbReference>
<dbReference type="GO" id="GO:0006730">
    <property type="term" value="P:one-carbon metabolic process"/>
    <property type="evidence" value="ECO:0007669"/>
    <property type="project" value="TreeGrafter"/>
</dbReference>
<comment type="catalytic activity">
    <reaction evidence="9 10">
        <text>hydrogencarbonate + H(+) = CO2 + H2O</text>
        <dbReference type="Rhea" id="RHEA:10748"/>
        <dbReference type="ChEBI" id="CHEBI:15377"/>
        <dbReference type="ChEBI" id="CHEBI:15378"/>
        <dbReference type="ChEBI" id="CHEBI:16526"/>
        <dbReference type="ChEBI" id="CHEBI:17544"/>
        <dbReference type="EC" id="4.2.1.1"/>
    </reaction>
</comment>
<dbReference type="Pfam" id="PF00194">
    <property type="entry name" value="Carb_anhydrase"/>
    <property type="match status" value="1"/>
</dbReference>
<sequence length="284" mass="32435">MFVSKESLLGFIVFTFFLLCWNPTPIRANDDGEVDFDYREDHPRGPQHWGYLKKEWSLCKDGKRQSPIEIWEKNATKDITDSKDLIVSYKPANATIKNEEHAISVLWEGDAGSIEINGTTYLLKQCHWHHPSEHVVNGRRFDLELHMVHKTQDMSKIAVIGFLYNFGEPNSFLTKVTGHITSLTDVQKGIPLGVLDPRKVKKGQLHYKIAKPEKAGSKFYRYMGSLTTPPCAEEVIWHINKKVQTASIEQVKLLQDAVFDFAANNARPLQPLNGRGIKLYGDYH</sequence>
<dbReference type="STRING" id="74649.A0A2P6RB24"/>
<feature type="domain" description="Alpha-carbonic anhydrase" evidence="11">
    <location>
        <begin position="34"/>
        <end position="281"/>
    </location>
</feature>
<organism evidence="12 13">
    <name type="scientific">Rosa chinensis</name>
    <name type="common">China rose</name>
    <dbReference type="NCBI Taxonomy" id="74649"/>
    <lineage>
        <taxon>Eukaryota</taxon>
        <taxon>Viridiplantae</taxon>
        <taxon>Streptophyta</taxon>
        <taxon>Embryophyta</taxon>
        <taxon>Tracheophyta</taxon>
        <taxon>Spermatophyta</taxon>
        <taxon>Magnoliopsida</taxon>
        <taxon>eudicotyledons</taxon>
        <taxon>Gunneridae</taxon>
        <taxon>Pentapetalae</taxon>
        <taxon>rosids</taxon>
        <taxon>fabids</taxon>
        <taxon>Rosales</taxon>
        <taxon>Rosaceae</taxon>
        <taxon>Rosoideae</taxon>
        <taxon>Rosoideae incertae sedis</taxon>
        <taxon>Rosa</taxon>
    </lineage>
</organism>
<dbReference type="InterPro" id="IPR036398">
    <property type="entry name" value="CA_dom_sf"/>
</dbReference>